<evidence type="ECO:0000256" key="1">
    <source>
        <dbReference type="ARBA" id="ARBA00008231"/>
    </source>
</evidence>
<keyword evidence="3" id="KW-0143">Chaperone</keyword>
<dbReference type="OrthoDB" id="9797825at2"/>
<dbReference type="EMBL" id="FLYE01000001">
    <property type="protein sequence ID" value="SCA55262.1"/>
    <property type="molecule type" value="Genomic_DNA"/>
</dbReference>
<protein>
    <submittedName>
        <fullName evidence="4">F1-ATPase chaperone protein</fullName>
    </submittedName>
</protein>
<dbReference type="Gene3D" id="3.30.2180.10">
    <property type="entry name" value="ATP12-like"/>
    <property type="match status" value="1"/>
</dbReference>
<reference evidence="4 5" key="1">
    <citation type="submission" date="2016-07" db="EMBL/GenBank/DDBJ databases">
        <authorList>
            <person name="Lefevre C.T."/>
        </authorList>
    </citation>
    <scope>NUCLEOTIDE SEQUENCE [LARGE SCALE GENOMIC DNA]</scope>
    <source>
        <strain evidence="4">PR1</strain>
    </source>
</reference>
<keyword evidence="2" id="KW-0809">Transit peptide</keyword>
<evidence type="ECO:0000313" key="5">
    <source>
        <dbReference type="Proteomes" id="UP000231658"/>
    </source>
</evidence>
<dbReference type="PANTHER" id="PTHR21013">
    <property type="entry name" value="ATP SYNTHASE MITOCHONDRIAL F1 COMPLEX ASSEMBLY FACTOR 2/ATP12 PROTEIN, MITOCHONDRIAL PRECURSOR"/>
    <property type="match status" value="1"/>
</dbReference>
<gene>
    <name evidence="4" type="ORF">MTBPR1_10509</name>
</gene>
<organism evidence="4 5">
    <name type="scientific">Candidatus Terasakiella magnetica</name>
    <dbReference type="NCBI Taxonomy" id="1867952"/>
    <lineage>
        <taxon>Bacteria</taxon>
        <taxon>Pseudomonadati</taxon>
        <taxon>Pseudomonadota</taxon>
        <taxon>Alphaproteobacteria</taxon>
        <taxon>Rhodospirillales</taxon>
        <taxon>Terasakiellaceae</taxon>
        <taxon>Terasakiella</taxon>
    </lineage>
</organism>
<evidence type="ECO:0000313" key="4">
    <source>
        <dbReference type="EMBL" id="SCA55262.1"/>
    </source>
</evidence>
<evidence type="ECO:0000256" key="2">
    <source>
        <dbReference type="ARBA" id="ARBA00022946"/>
    </source>
</evidence>
<dbReference type="InterPro" id="IPR023335">
    <property type="entry name" value="ATP12_ortho_dom_sf"/>
</dbReference>
<dbReference type="Pfam" id="PF07542">
    <property type="entry name" value="ATP12"/>
    <property type="match status" value="1"/>
</dbReference>
<dbReference type="RefSeq" id="WP_126464957.1">
    <property type="nucleotide sequence ID" value="NZ_FLYE01000001.1"/>
</dbReference>
<evidence type="ECO:0000256" key="3">
    <source>
        <dbReference type="ARBA" id="ARBA00023186"/>
    </source>
</evidence>
<dbReference type="PANTHER" id="PTHR21013:SF10">
    <property type="entry name" value="ATP SYNTHASE MITOCHONDRIAL F1 COMPLEX ASSEMBLY FACTOR 2"/>
    <property type="match status" value="1"/>
</dbReference>
<sequence length="237" mass="26681">MDSSAALKRFYKTVGVEQDGDGYRVTLDGRQLKSPAKRSFLLPTKALADELAKEWDAQEEHIQPLTMPMMALASTAVDRIGQLRDGVIEQIAKYGETDLICYWTDDPEDLAKRQAKAWTPYIKWAKEKYDAELTTQTGILHIEQPESSLKALTTAVHAFDDWELSGLSSATHSTGSLILALALAEGHINAKQAFEDSQVDETYQIELWGEDWEAKDRREVIQRDLQAVVNWLALVRS</sequence>
<proteinExistence type="inferred from homology"/>
<dbReference type="Gene3D" id="1.10.3580.10">
    <property type="entry name" value="ATP12 ATPase"/>
    <property type="match status" value="1"/>
</dbReference>
<dbReference type="InterPro" id="IPR042272">
    <property type="entry name" value="ATP12_ATP_synth-F1-assembly_N"/>
</dbReference>
<name>A0A1C3RDE0_9PROT</name>
<accession>A0A1C3RDE0</accession>
<dbReference type="Proteomes" id="UP000231658">
    <property type="component" value="Unassembled WGS sequence"/>
</dbReference>
<dbReference type="AlphaFoldDB" id="A0A1C3RDE0"/>
<keyword evidence="5" id="KW-1185">Reference proteome</keyword>
<dbReference type="GO" id="GO:0043461">
    <property type="term" value="P:proton-transporting ATP synthase complex assembly"/>
    <property type="evidence" value="ECO:0007669"/>
    <property type="project" value="InterPro"/>
</dbReference>
<comment type="similarity">
    <text evidence="1">Belongs to the ATP12 family.</text>
</comment>
<dbReference type="InterPro" id="IPR011419">
    <property type="entry name" value="ATP12_ATP_synth-F1-assembly"/>
</dbReference>
<dbReference type="SUPFAM" id="SSF160909">
    <property type="entry name" value="ATP12-like"/>
    <property type="match status" value="1"/>
</dbReference>
<dbReference type="STRING" id="1867952.MTBPR1_10509"/>